<dbReference type="RefSeq" id="WP_331787329.1">
    <property type="nucleotide sequence ID" value="NZ_JAVFKM010000008.1"/>
</dbReference>
<feature type="domain" description="ANTAR" evidence="3">
    <location>
        <begin position="126"/>
        <end position="187"/>
    </location>
</feature>
<dbReference type="Gene3D" id="1.10.10.10">
    <property type="entry name" value="Winged helix-like DNA-binding domain superfamily/Winged helix DNA-binding domain"/>
    <property type="match status" value="1"/>
</dbReference>
<sequence>MSVHGELDLGTCGKIENGLHDAVNRSPRGIDLHLGSVTFCDCSALNMLLRLRQRAVAQGKSVVIASGSRAVERLLEQTEARELFVPPEPHPDPAPEPHPDPAPEPNRNGRHPTFSARDDPARYEDARDLPTEIAQLRRAMRTRPAIDLARGILMATFTLSPEAAWSVLVSASQNTNIKLHVLAQELVNSVQGAPLPEAVQGHLGAAVARARAASAVPAQSGTAAVRNTVPEPWHAASGE</sequence>
<protein>
    <submittedName>
        <fullName evidence="4">ANTAR domain-containing protein</fullName>
    </submittedName>
</protein>
<feature type="domain" description="STAS" evidence="2">
    <location>
        <begin position="1"/>
        <end position="78"/>
    </location>
</feature>
<dbReference type="PROSITE" id="PS50801">
    <property type="entry name" value="STAS"/>
    <property type="match status" value="1"/>
</dbReference>
<dbReference type="SUPFAM" id="SSF52172">
    <property type="entry name" value="CheY-like"/>
    <property type="match status" value="1"/>
</dbReference>
<evidence type="ECO:0000313" key="5">
    <source>
        <dbReference type="Proteomes" id="UP001348265"/>
    </source>
</evidence>
<reference evidence="4 5" key="1">
    <citation type="submission" date="2023-08" db="EMBL/GenBank/DDBJ databases">
        <authorList>
            <person name="Sharma P."/>
            <person name="Verma V."/>
            <person name="Mohan M.K."/>
            <person name="Dubey A.K."/>
        </authorList>
    </citation>
    <scope>NUCLEOTIDE SEQUENCE [LARGE SCALE GENOMIC DNA]</scope>
    <source>
        <strain evidence="4 5">ADP4</strain>
    </source>
</reference>
<dbReference type="Proteomes" id="UP001348265">
    <property type="component" value="Unassembled WGS sequence"/>
</dbReference>
<evidence type="ECO:0000259" key="2">
    <source>
        <dbReference type="PROSITE" id="PS50801"/>
    </source>
</evidence>
<feature type="compositionally biased region" description="Basic and acidic residues" evidence="1">
    <location>
        <begin position="89"/>
        <end position="101"/>
    </location>
</feature>
<dbReference type="Pfam" id="PF13466">
    <property type="entry name" value="STAS_2"/>
    <property type="match status" value="1"/>
</dbReference>
<dbReference type="PROSITE" id="PS50921">
    <property type="entry name" value="ANTAR"/>
    <property type="match status" value="1"/>
</dbReference>
<dbReference type="Gene3D" id="3.30.750.24">
    <property type="entry name" value="STAS domain"/>
    <property type="match status" value="1"/>
</dbReference>
<dbReference type="InterPro" id="IPR036388">
    <property type="entry name" value="WH-like_DNA-bd_sf"/>
</dbReference>
<dbReference type="InterPro" id="IPR005561">
    <property type="entry name" value="ANTAR"/>
</dbReference>
<dbReference type="CDD" id="cd07043">
    <property type="entry name" value="STAS_anti-anti-sigma_factors"/>
    <property type="match status" value="1"/>
</dbReference>
<comment type="caution">
    <text evidence="4">The sequence shown here is derived from an EMBL/GenBank/DDBJ whole genome shotgun (WGS) entry which is preliminary data.</text>
</comment>
<dbReference type="InterPro" id="IPR058548">
    <property type="entry name" value="MlaB-like_STAS"/>
</dbReference>
<keyword evidence="5" id="KW-1185">Reference proteome</keyword>
<evidence type="ECO:0000313" key="4">
    <source>
        <dbReference type="EMBL" id="MEF3115037.1"/>
    </source>
</evidence>
<dbReference type="Pfam" id="PF03861">
    <property type="entry name" value="ANTAR"/>
    <property type="match status" value="1"/>
</dbReference>
<dbReference type="SMART" id="SM01012">
    <property type="entry name" value="ANTAR"/>
    <property type="match status" value="1"/>
</dbReference>
<name>A0ABU7WUA0_9ACTN</name>
<accession>A0ABU7WUA0</accession>
<organism evidence="4 5">
    <name type="scientific">Streptomyces chrestomyceticus</name>
    <dbReference type="NCBI Taxonomy" id="68185"/>
    <lineage>
        <taxon>Bacteria</taxon>
        <taxon>Bacillati</taxon>
        <taxon>Actinomycetota</taxon>
        <taxon>Actinomycetes</taxon>
        <taxon>Kitasatosporales</taxon>
        <taxon>Streptomycetaceae</taxon>
        <taxon>Streptomyces</taxon>
    </lineage>
</organism>
<dbReference type="InterPro" id="IPR002645">
    <property type="entry name" value="STAS_dom"/>
</dbReference>
<feature type="region of interest" description="Disordered" evidence="1">
    <location>
        <begin position="84"/>
        <end position="126"/>
    </location>
</feature>
<evidence type="ECO:0000256" key="1">
    <source>
        <dbReference type="SAM" id="MobiDB-lite"/>
    </source>
</evidence>
<dbReference type="SUPFAM" id="SSF52091">
    <property type="entry name" value="SpoIIaa-like"/>
    <property type="match status" value="1"/>
</dbReference>
<gene>
    <name evidence="4" type="ORF">RB636_17860</name>
</gene>
<dbReference type="EMBL" id="JAVFKM010000008">
    <property type="protein sequence ID" value="MEF3115037.1"/>
    <property type="molecule type" value="Genomic_DNA"/>
</dbReference>
<feature type="compositionally biased region" description="Basic and acidic residues" evidence="1">
    <location>
        <begin position="116"/>
        <end position="126"/>
    </location>
</feature>
<dbReference type="InterPro" id="IPR036513">
    <property type="entry name" value="STAS_dom_sf"/>
</dbReference>
<dbReference type="InterPro" id="IPR011006">
    <property type="entry name" value="CheY-like_superfamily"/>
</dbReference>
<evidence type="ECO:0000259" key="3">
    <source>
        <dbReference type="PROSITE" id="PS50921"/>
    </source>
</evidence>
<proteinExistence type="predicted"/>